<dbReference type="AlphaFoldDB" id="A0A7M1SUC0"/>
<reference evidence="2 3" key="1">
    <citation type="submission" date="2020-10" db="EMBL/GenBank/DDBJ databases">
        <title>Haloactinobacterium sp. RN3S43, a bacterium isolated from saline soil.</title>
        <authorList>
            <person name="Sun J.-Q."/>
        </authorList>
    </citation>
    <scope>NUCLEOTIDE SEQUENCE [LARGE SCALE GENOMIC DNA]</scope>
    <source>
        <strain evidence="2 3">RN3S43</strain>
    </source>
</reference>
<dbReference type="RefSeq" id="WP_193497046.1">
    <property type="nucleotide sequence ID" value="NZ_CP063169.1"/>
</dbReference>
<evidence type="ECO:0000313" key="3">
    <source>
        <dbReference type="Proteomes" id="UP000593758"/>
    </source>
</evidence>
<dbReference type="Proteomes" id="UP000593758">
    <property type="component" value="Chromosome"/>
</dbReference>
<name>A0A7M1SUC0_9MICO</name>
<sequence>MRPRLERLPSRGAVPATAQVRVVDPEAGPGATPDRGGATMSGSRQAMWTAGTRQVSWTGTRQAV</sequence>
<keyword evidence="3" id="KW-1185">Reference proteome</keyword>
<dbReference type="EMBL" id="CP063169">
    <property type="protein sequence ID" value="QOR70362.1"/>
    <property type="molecule type" value="Genomic_DNA"/>
</dbReference>
<proteinExistence type="predicted"/>
<gene>
    <name evidence="2" type="ORF">IM660_17470</name>
</gene>
<evidence type="ECO:0000313" key="2">
    <source>
        <dbReference type="EMBL" id="QOR70362.1"/>
    </source>
</evidence>
<protein>
    <submittedName>
        <fullName evidence="2">Uncharacterized protein</fullName>
    </submittedName>
</protein>
<organism evidence="2 3">
    <name type="scientific">Ruania alkalisoli</name>
    <dbReference type="NCBI Taxonomy" id="2779775"/>
    <lineage>
        <taxon>Bacteria</taxon>
        <taxon>Bacillati</taxon>
        <taxon>Actinomycetota</taxon>
        <taxon>Actinomycetes</taxon>
        <taxon>Micrococcales</taxon>
        <taxon>Ruaniaceae</taxon>
        <taxon>Ruania</taxon>
    </lineage>
</organism>
<evidence type="ECO:0000256" key="1">
    <source>
        <dbReference type="SAM" id="MobiDB-lite"/>
    </source>
</evidence>
<feature type="compositionally biased region" description="Polar residues" evidence="1">
    <location>
        <begin position="40"/>
        <end position="64"/>
    </location>
</feature>
<accession>A0A7M1SUC0</accession>
<feature type="region of interest" description="Disordered" evidence="1">
    <location>
        <begin position="24"/>
        <end position="64"/>
    </location>
</feature>
<dbReference type="KEGG" id="halt:IM660_17470"/>